<dbReference type="InterPro" id="IPR006059">
    <property type="entry name" value="SBP"/>
</dbReference>
<dbReference type="PANTHER" id="PTHR30222:SF17">
    <property type="entry name" value="SPERMIDINE_PUTRESCINE-BINDING PERIPLASMIC PROTEIN"/>
    <property type="match status" value="1"/>
</dbReference>
<gene>
    <name evidence="6" type="ORF">MiSe_67060</name>
</gene>
<comment type="caution">
    <text evidence="6">The sequence shown here is derived from an EMBL/GenBank/DDBJ whole genome shotgun (WGS) entry which is preliminary data.</text>
</comment>
<dbReference type="InterPro" id="IPR006311">
    <property type="entry name" value="TAT_signal"/>
</dbReference>
<dbReference type="PANTHER" id="PTHR30222">
    <property type="entry name" value="SPERMIDINE/PUTRESCINE-BINDING PERIPLASMIC PROTEIN"/>
    <property type="match status" value="1"/>
</dbReference>
<proteinExistence type="predicted"/>
<evidence type="ECO:0000256" key="3">
    <source>
        <dbReference type="ARBA" id="ARBA00022729"/>
    </source>
</evidence>
<dbReference type="AlphaFoldDB" id="A0AAV3XQG0"/>
<keyword evidence="4" id="KW-0574">Periplasm</keyword>
<dbReference type="PROSITE" id="PS51318">
    <property type="entry name" value="TAT"/>
    <property type="match status" value="1"/>
</dbReference>
<comment type="subcellular location">
    <subcellularLocation>
        <location evidence="1">Periplasm</location>
    </subcellularLocation>
</comment>
<keyword evidence="2" id="KW-0813">Transport</keyword>
<keyword evidence="3" id="KW-0732">Signal</keyword>
<dbReference type="Pfam" id="PF13416">
    <property type="entry name" value="SBP_bac_8"/>
    <property type="match status" value="1"/>
</dbReference>
<evidence type="ECO:0000313" key="7">
    <source>
        <dbReference type="Proteomes" id="UP001050975"/>
    </source>
</evidence>
<dbReference type="PRINTS" id="PR00909">
    <property type="entry name" value="SPERMDNBNDNG"/>
</dbReference>
<dbReference type="GO" id="GO:0015846">
    <property type="term" value="P:polyamine transport"/>
    <property type="evidence" value="ECO:0007669"/>
    <property type="project" value="InterPro"/>
</dbReference>
<evidence type="ECO:0000256" key="2">
    <source>
        <dbReference type="ARBA" id="ARBA00022448"/>
    </source>
</evidence>
<evidence type="ECO:0000256" key="1">
    <source>
        <dbReference type="ARBA" id="ARBA00004418"/>
    </source>
</evidence>
<protein>
    <submittedName>
        <fullName evidence="6">Extracellular solute-binding protein, family 1</fullName>
    </submittedName>
</protein>
<feature type="binding site" evidence="5">
    <location>
        <position position="108"/>
    </location>
    <ligand>
        <name>spermidine</name>
        <dbReference type="ChEBI" id="CHEBI:57834"/>
    </ligand>
</feature>
<reference evidence="6" key="1">
    <citation type="submission" date="2019-10" db="EMBL/GenBank/DDBJ databases">
        <title>Draft genome sequece of Microseira wollei NIES-4236.</title>
        <authorList>
            <person name="Yamaguchi H."/>
            <person name="Suzuki S."/>
            <person name="Kawachi M."/>
        </authorList>
    </citation>
    <scope>NUCLEOTIDE SEQUENCE</scope>
    <source>
        <strain evidence="6">NIES-4236</strain>
    </source>
</reference>
<dbReference type="RefSeq" id="WP_226588601.1">
    <property type="nucleotide sequence ID" value="NZ_BLAY01000139.1"/>
</dbReference>
<keyword evidence="7" id="KW-1185">Reference proteome</keyword>
<dbReference type="SUPFAM" id="SSF53850">
    <property type="entry name" value="Periplasmic binding protein-like II"/>
    <property type="match status" value="1"/>
</dbReference>
<dbReference type="InterPro" id="IPR001188">
    <property type="entry name" value="Sperm_putr-bd"/>
</dbReference>
<organism evidence="6 7">
    <name type="scientific">Microseira wollei NIES-4236</name>
    <dbReference type="NCBI Taxonomy" id="2530354"/>
    <lineage>
        <taxon>Bacteria</taxon>
        <taxon>Bacillati</taxon>
        <taxon>Cyanobacteriota</taxon>
        <taxon>Cyanophyceae</taxon>
        <taxon>Oscillatoriophycideae</taxon>
        <taxon>Aerosakkonematales</taxon>
        <taxon>Aerosakkonemataceae</taxon>
        <taxon>Microseira</taxon>
    </lineage>
</organism>
<dbReference type="Proteomes" id="UP001050975">
    <property type="component" value="Unassembled WGS sequence"/>
</dbReference>
<dbReference type="EMBL" id="BLAY01000139">
    <property type="protein sequence ID" value="GET41892.1"/>
    <property type="molecule type" value="Genomic_DNA"/>
</dbReference>
<evidence type="ECO:0000313" key="6">
    <source>
        <dbReference type="EMBL" id="GET41892.1"/>
    </source>
</evidence>
<name>A0AAV3XQG0_9CYAN</name>
<dbReference type="PIRSF" id="PIRSF019574">
    <property type="entry name" value="Periplasmic_polyamine_BP"/>
    <property type="match status" value="1"/>
</dbReference>
<dbReference type="GO" id="GO:0042597">
    <property type="term" value="C:periplasmic space"/>
    <property type="evidence" value="ECO:0007669"/>
    <property type="project" value="UniProtKB-SubCell"/>
</dbReference>
<feature type="binding site" evidence="5">
    <location>
        <begin position="192"/>
        <end position="195"/>
    </location>
    <ligand>
        <name>spermidine</name>
        <dbReference type="ChEBI" id="CHEBI:57834"/>
    </ligand>
</feature>
<dbReference type="GO" id="GO:0019808">
    <property type="term" value="F:polyamine binding"/>
    <property type="evidence" value="ECO:0007669"/>
    <property type="project" value="InterPro"/>
</dbReference>
<dbReference type="Gene3D" id="3.40.190.10">
    <property type="entry name" value="Periplasmic binding protein-like II"/>
    <property type="match status" value="2"/>
</dbReference>
<sequence length="372" mass="41735">MTNSQLFKSNLSRRRFLQTSAAALSGLGLSGCGWTLAQVRAETPVQDKSNRLFIYTWAGYTDENLLSSFTAATGVKVIADVFDSNETMLNKVQAGGGNAYSIIYPSDYAVEKMQELSLLIELERDRLNGLENLLPQFRNSAYDPDNRHSVPVAWGTTGLIYNSKKLQQPPEDWDYLWKNQQQLYRRITLINDVREVMGATLRMLGYSYNSTNPQELKQAYEKLKALKPAIASFTTDAWKEQILAGDLLIAMCYSADAADAISENEELRYVIPKSGTSLWTDTMVIPKFAPNIDAAYAWINFMLQPAVAASVTERLNFATPNKTAIKQLPTKITNNPSIFAPEATLAKCERISPLDKKISEEYDRYWTQLTSG</sequence>
<evidence type="ECO:0000256" key="5">
    <source>
        <dbReference type="PIRSR" id="PIRSR019574-1"/>
    </source>
</evidence>
<accession>A0AAV3XQG0</accession>
<evidence type="ECO:0000256" key="4">
    <source>
        <dbReference type="ARBA" id="ARBA00022764"/>
    </source>
</evidence>
<dbReference type="CDD" id="cd13590">
    <property type="entry name" value="PBP2_PotD_PotF_like"/>
    <property type="match status" value="1"/>
</dbReference>